<feature type="region of interest" description="Disordered" evidence="1">
    <location>
        <begin position="1"/>
        <end position="38"/>
    </location>
</feature>
<feature type="compositionally biased region" description="Pro residues" evidence="1">
    <location>
        <begin position="501"/>
        <end position="511"/>
    </location>
</feature>
<evidence type="ECO:0000313" key="2">
    <source>
        <dbReference type="EMBL" id="KAJ7229854.1"/>
    </source>
</evidence>
<organism evidence="2 3">
    <name type="scientific">Mycena pura</name>
    <dbReference type="NCBI Taxonomy" id="153505"/>
    <lineage>
        <taxon>Eukaryota</taxon>
        <taxon>Fungi</taxon>
        <taxon>Dikarya</taxon>
        <taxon>Basidiomycota</taxon>
        <taxon>Agaricomycotina</taxon>
        <taxon>Agaricomycetes</taxon>
        <taxon>Agaricomycetidae</taxon>
        <taxon>Agaricales</taxon>
        <taxon>Marasmiineae</taxon>
        <taxon>Mycenaceae</taxon>
        <taxon>Mycena</taxon>
    </lineage>
</organism>
<proteinExistence type="predicted"/>
<dbReference type="Proteomes" id="UP001219525">
    <property type="component" value="Unassembled WGS sequence"/>
</dbReference>
<feature type="compositionally biased region" description="Polar residues" evidence="1">
    <location>
        <begin position="485"/>
        <end position="496"/>
    </location>
</feature>
<feature type="region of interest" description="Disordered" evidence="1">
    <location>
        <begin position="587"/>
        <end position="606"/>
    </location>
</feature>
<protein>
    <submittedName>
        <fullName evidence="2">Uncharacterized protein</fullName>
    </submittedName>
</protein>
<accession>A0AAD6YU84</accession>
<gene>
    <name evidence="2" type="ORF">GGX14DRAFT_409524</name>
</gene>
<dbReference type="EMBL" id="JARJCW010000001">
    <property type="protein sequence ID" value="KAJ7229854.1"/>
    <property type="molecule type" value="Genomic_DNA"/>
</dbReference>
<feature type="compositionally biased region" description="Basic and acidic residues" evidence="1">
    <location>
        <begin position="425"/>
        <end position="439"/>
    </location>
</feature>
<dbReference type="AlphaFoldDB" id="A0AAD6YU84"/>
<sequence>MPRATVTPKRRTKREPRPLARTAASVRAAALAASTSTQGSISAPFKLETVPVPIPAPASSPSRGWRHPDELPYIKSPGKTWNDMAIVRFLTAHAFSVPPRSTNRHDMWVTVRRADGVDFVLPRPYRIPLMWVAKFQWTSMQMVLTAEERQSEWDDTKFELLHIARLCATLLDKARAHFDEVGAIDRGWRCPTFDRALRRYWHKWLIMHDKFVRLFFREFGEEEYADDVLKLPWGRWVLKGHKGFLLTSEEIANGITKEGFMQGLVINEATASFEWRASEAHAAIEEDAQNIVLESESVSKATLSEEPSPATENGEIIQNNVKPKPYVRIPSFPFAMRRVRMLSTPTTVEAETPADSCMTDQESSAGATAAIGAASTRMGSLAPESRILRELVSVQTDSHESQKDSEAQGAGNLNPEVGSEDSDEGRDVDGDKEMPDVQENHQSPLGGSFSETVEMAIDDPDLDDGLQLLYPSSPEHRWPPPFPSQRGSMSGESSKLYTPPSRSPSPVPPPLSMARFPPLSVSTVPTPGAAAVIPVPASHSATTSPSPSAPPVDPALSARFIQLCDELGAEVRTLRAEVGQLRAELAASDRGRTPASATVPEIPRADGSWAHPLQHLVSARDAEMTDAAAASLVGTHSHGHGWATGTDTSDEHEPLPPRSRKFKI</sequence>
<evidence type="ECO:0000256" key="1">
    <source>
        <dbReference type="SAM" id="MobiDB-lite"/>
    </source>
</evidence>
<reference evidence="2" key="1">
    <citation type="submission" date="2023-03" db="EMBL/GenBank/DDBJ databases">
        <title>Massive genome expansion in bonnet fungi (Mycena s.s.) driven by repeated elements and novel gene families across ecological guilds.</title>
        <authorList>
            <consortium name="Lawrence Berkeley National Laboratory"/>
            <person name="Harder C.B."/>
            <person name="Miyauchi S."/>
            <person name="Viragh M."/>
            <person name="Kuo A."/>
            <person name="Thoen E."/>
            <person name="Andreopoulos B."/>
            <person name="Lu D."/>
            <person name="Skrede I."/>
            <person name="Drula E."/>
            <person name="Henrissat B."/>
            <person name="Morin E."/>
            <person name="Kohler A."/>
            <person name="Barry K."/>
            <person name="LaButti K."/>
            <person name="Morin E."/>
            <person name="Salamov A."/>
            <person name="Lipzen A."/>
            <person name="Mereny Z."/>
            <person name="Hegedus B."/>
            <person name="Baldrian P."/>
            <person name="Stursova M."/>
            <person name="Weitz H."/>
            <person name="Taylor A."/>
            <person name="Grigoriev I.V."/>
            <person name="Nagy L.G."/>
            <person name="Martin F."/>
            <person name="Kauserud H."/>
        </authorList>
    </citation>
    <scope>NUCLEOTIDE SEQUENCE</scope>
    <source>
        <strain evidence="2">9144</strain>
    </source>
</reference>
<feature type="compositionally biased region" description="Basic and acidic residues" evidence="1">
    <location>
        <begin position="397"/>
        <end position="406"/>
    </location>
</feature>
<evidence type="ECO:0000313" key="3">
    <source>
        <dbReference type="Proteomes" id="UP001219525"/>
    </source>
</evidence>
<keyword evidence="3" id="KW-1185">Reference proteome</keyword>
<feature type="region of interest" description="Disordered" evidence="1">
    <location>
        <begin position="394"/>
        <end position="530"/>
    </location>
</feature>
<feature type="compositionally biased region" description="Polar residues" evidence="1">
    <location>
        <begin position="440"/>
        <end position="451"/>
    </location>
</feature>
<name>A0AAD6YU84_9AGAR</name>
<feature type="compositionally biased region" description="Low complexity" evidence="1">
    <location>
        <begin position="19"/>
        <end position="37"/>
    </location>
</feature>
<comment type="caution">
    <text evidence="2">The sequence shown here is derived from an EMBL/GenBank/DDBJ whole genome shotgun (WGS) entry which is preliminary data.</text>
</comment>
<feature type="region of interest" description="Disordered" evidence="1">
    <location>
        <begin position="636"/>
        <end position="664"/>
    </location>
</feature>